<dbReference type="InterPro" id="IPR002401">
    <property type="entry name" value="Cyt_P450_E_grp-I"/>
</dbReference>
<dbReference type="GO" id="GO:0005789">
    <property type="term" value="C:endoplasmic reticulum membrane"/>
    <property type="evidence" value="ECO:0007669"/>
    <property type="project" value="UniProtKB-SubCell"/>
</dbReference>
<feature type="transmembrane region" description="Helical" evidence="15">
    <location>
        <begin position="48"/>
        <end position="66"/>
    </location>
</feature>
<evidence type="ECO:0000256" key="3">
    <source>
        <dbReference type="ARBA" id="ARBA00004586"/>
    </source>
</evidence>
<evidence type="ECO:0000313" key="17">
    <source>
        <dbReference type="Proteomes" id="UP000094527"/>
    </source>
</evidence>
<keyword evidence="9 14" id="KW-0560">Oxidoreductase</keyword>
<evidence type="ECO:0000256" key="12">
    <source>
        <dbReference type="ARBA" id="ARBA00023136"/>
    </source>
</evidence>
<dbReference type="SUPFAM" id="SSF48264">
    <property type="entry name" value="Cytochrome P450"/>
    <property type="match status" value="1"/>
</dbReference>
<dbReference type="GO" id="GO:0020037">
    <property type="term" value="F:heme binding"/>
    <property type="evidence" value="ECO:0007669"/>
    <property type="project" value="InterPro"/>
</dbReference>
<keyword evidence="6 13" id="KW-0479">Metal-binding</keyword>
<comment type="subcellular location">
    <subcellularLocation>
        <location evidence="3">Endoplasmic reticulum membrane</location>
    </subcellularLocation>
    <subcellularLocation>
        <location evidence="2">Microsome membrane</location>
    </subcellularLocation>
</comment>
<keyword evidence="15" id="KW-1133">Transmembrane helix</keyword>
<dbReference type="InterPro" id="IPR050196">
    <property type="entry name" value="Cytochrome_P450_Monoox"/>
</dbReference>
<evidence type="ECO:0000256" key="6">
    <source>
        <dbReference type="ARBA" id="ARBA00022723"/>
    </source>
</evidence>
<dbReference type="OrthoDB" id="1470350at2759"/>
<dbReference type="InterPro" id="IPR036396">
    <property type="entry name" value="Cyt_P450_sf"/>
</dbReference>
<feature type="binding site" description="axial binding residue" evidence="13">
    <location>
        <position position="509"/>
    </location>
    <ligand>
        <name>heme</name>
        <dbReference type="ChEBI" id="CHEBI:30413"/>
    </ligand>
    <ligandPart>
        <name>Fe</name>
        <dbReference type="ChEBI" id="CHEBI:18248"/>
    </ligandPart>
</feature>
<keyword evidence="7" id="KW-0256">Endoplasmic reticulum</keyword>
<dbReference type="InterPro" id="IPR001128">
    <property type="entry name" value="Cyt_P450"/>
</dbReference>
<keyword evidence="12 15" id="KW-0472">Membrane</keyword>
<dbReference type="Gene3D" id="1.10.630.10">
    <property type="entry name" value="Cytochrome P450"/>
    <property type="match status" value="1"/>
</dbReference>
<evidence type="ECO:0000256" key="15">
    <source>
        <dbReference type="SAM" id="Phobius"/>
    </source>
</evidence>
<dbReference type="AlphaFoldDB" id="A0A1D2MNH6"/>
<evidence type="ECO:0000256" key="4">
    <source>
        <dbReference type="ARBA" id="ARBA00010617"/>
    </source>
</evidence>
<keyword evidence="15" id="KW-0812">Transmembrane</keyword>
<keyword evidence="10 13" id="KW-0408">Iron</keyword>
<dbReference type="Pfam" id="PF00067">
    <property type="entry name" value="p450"/>
    <property type="match status" value="1"/>
</dbReference>
<evidence type="ECO:0000256" key="14">
    <source>
        <dbReference type="RuleBase" id="RU000461"/>
    </source>
</evidence>
<evidence type="ECO:0000256" key="1">
    <source>
        <dbReference type="ARBA" id="ARBA00001971"/>
    </source>
</evidence>
<protein>
    <submittedName>
        <fullName evidence="16">Cytochrome P450 4C1</fullName>
    </submittedName>
</protein>
<evidence type="ECO:0000256" key="8">
    <source>
        <dbReference type="ARBA" id="ARBA00022848"/>
    </source>
</evidence>
<reference evidence="16 17" key="1">
    <citation type="journal article" date="2016" name="Genome Biol. Evol.">
        <title>Gene Family Evolution Reflects Adaptation to Soil Environmental Stressors in the Genome of the Collembolan Orchesella cincta.</title>
        <authorList>
            <person name="Faddeeva-Vakhrusheva A."/>
            <person name="Derks M.F."/>
            <person name="Anvar S.Y."/>
            <person name="Agamennone V."/>
            <person name="Suring W."/>
            <person name="Smit S."/>
            <person name="van Straalen N.M."/>
            <person name="Roelofs D."/>
        </authorList>
    </citation>
    <scope>NUCLEOTIDE SEQUENCE [LARGE SCALE GENOMIC DNA]</scope>
    <source>
        <tissue evidence="16">Mixed pool</tissue>
    </source>
</reference>
<dbReference type="OMA" id="ERCIFET"/>
<evidence type="ECO:0000256" key="11">
    <source>
        <dbReference type="ARBA" id="ARBA00023033"/>
    </source>
</evidence>
<evidence type="ECO:0000256" key="5">
    <source>
        <dbReference type="ARBA" id="ARBA00022617"/>
    </source>
</evidence>
<sequence length="568" mass="65338">MDWGSGLEHYFDSSANFLQTIQSRTADEIHFQLGEASLFRRLVEHNVTSLRLVAVFITVFIILTILKRVAYVNNLEWGALNRSKPNKTVKDLPGPKFSAKWLICNGFQLLSAEGFMPLFRTWCEKYGPCFGFKLFQQNVVVLNSPSMAQMLLTSGENGHLHKSPYFYDTFIPFWNDGLIVSRAEKWRNRRKIMSRAFTLKSFLGYMHVYNKAGKELVSKLTQLFSHREMDSEPKGKPIDRVLWGCALRVICETTMGLDVWEFKNAKELTETLHTCKSLCTIRLLKPWLRNNLIWYFHPRSKDLSKGIRHLQELTKSVIENHKIKAASKPNATQLEAEDELGAKKPFISMVEEMMSAGVDEKGITEEGYETTATTLQFLMFLLALYPEEQAKCREEVDKVFEDVSLCPNGELSHDALASLKHLERCIFETLRIFSVVFLIARKLETPLTIDDQLELPVGTNVLIFLQGIQTNPEYYPDPLQFKPERFLVENSQGRSQYAYLPFSAGPRNCIGFKFGLMEVKVLASWILRHFLISTTDKMEDVKLLYDIVLTPERGYNFVLSKRTVETVL</sequence>
<comment type="similarity">
    <text evidence="4 14">Belongs to the cytochrome P450 family.</text>
</comment>
<name>A0A1D2MNH6_ORCCI</name>
<dbReference type="EMBL" id="LJIJ01000780">
    <property type="protein sequence ID" value="ODM94629.1"/>
    <property type="molecule type" value="Genomic_DNA"/>
</dbReference>
<keyword evidence="5 13" id="KW-0349">Heme</keyword>
<evidence type="ECO:0000313" key="16">
    <source>
        <dbReference type="EMBL" id="ODM94629.1"/>
    </source>
</evidence>
<comment type="caution">
    <text evidence="16">The sequence shown here is derived from an EMBL/GenBank/DDBJ whole genome shotgun (WGS) entry which is preliminary data.</text>
</comment>
<dbReference type="PRINTS" id="PR00385">
    <property type="entry name" value="P450"/>
</dbReference>
<evidence type="ECO:0000256" key="13">
    <source>
        <dbReference type="PIRSR" id="PIRSR602401-1"/>
    </source>
</evidence>
<dbReference type="PRINTS" id="PR00463">
    <property type="entry name" value="EP450I"/>
</dbReference>
<gene>
    <name evidence="16" type="ORF">Ocin01_12054</name>
</gene>
<comment type="cofactor">
    <cofactor evidence="1 13">
        <name>heme</name>
        <dbReference type="ChEBI" id="CHEBI:30413"/>
    </cofactor>
</comment>
<evidence type="ECO:0000256" key="9">
    <source>
        <dbReference type="ARBA" id="ARBA00023002"/>
    </source>
</evidence>
<evidence type="ECO:0000256" key="7">
    <source>
        <dbReference type="ARBA" id="ARBA00022824"/>
    </source>
</evidence>
<dbReference type="GO" id="GO:0004497">
    <property type="term" value="F:monooxygenase activity"/>
    <property type="evidence" value="ECO:0007669"/>
    <property type="project" value="UniProtKB-KW"/>
</dbReference>
<dbReference type="PROSITE" id="PS00086">
    <property type="entry name" value="CYTOCHROME_P450"/>
    <property type="match status" value="1"/>
</dbReference>
<keyword evidence="8" id="KW-0492">Microsome</keyword>
<evidence type="ECO:0000256" key="2">
    <source>
        <dbReference type="ARBA" id="ARBA00004524"/>
    </source>
</evidence>
<keyword evidence="17" id="KW-1185">Reference proteome</keyword>
<dbReference type="STRING" id="48709.A0A1D2MNH6"/>
<dbReference type="PANTHER" id="PTHR24291">
    <property type="entry name" value="CYTOCHROME P450 FAMILY 4"/>
    <property type="match status" value="1"/>
</dbReference>
<dbReference type="GO" id="GO:0005506">
    <property type="term" value="F:iron ion binding"/>
    <property type="evidence" value="ECO:0007669"/>
    <property type="project" value="InterPro"/>
</dbReference>
<dbReference type="GO" id="GO:0016705">
    <property type="term" value="F:oxidoreductase activity, acting on paired donors, with incorporation or reduction of molecular oxygen"/>
    <property type="evidence" value="ECO:0007669"/>
    <property type="project" value="InterPro"/>
</dbReference>
<dbReference type="Proteomes" id="UP000094527">
    <property type="component" value="Unassembled WGS sequence"/>
</dbReference>
<dbReference type="InterPro" id="IPR017972">
    <property type="entry name" value="Cyt_P450_CS"/>
</dbReference>
<organism evidence="16 17">
    <name type="scientific">Orchesella cincta</name>
    <name type="common">Springtail</name>
    <name type="synonym">Podura cincta</name>
    <dbReference type="NCBI Taxonomy" id="48709"/>
    <lineage>
        <taxon>Eukaryota</taxon>
        <taxon>Metazoa</taxon>
        <taxon>Ecdysozoa</taxon>
        <taxon>Arthropoda</taxon>
        <taxon>Hexapoda</taxon>
        <taxon>Collembola</taxon>
        <taxon>Entomobryomorpha</taxon>
        <taxon>Entomobryoidea</taxon>
        <taxon>Orchesellidae</taxon>
        <taxon>Orchesellinae</taxon>
        <taxon>Orchesella</taxon>
    </lineage>
</organism>
<dbReference type="PANTHER" id="PTHR24291:SF189">
    <property type="entry name" value="CYTOCHROME P450 4C3-RELATED"/>
    <property type="match status" value="1"/>
</dbReference>
<keyword evidence="11 14" id="KW-0503">Monooxygenase</keyword>
<proteinExistence type="inferred from homology"/>
<evidence type="ECO:0000256" key="10">
    <source>
        <dbReference type="ARBA" id="ARBA00023004"/>
    </source>
</evidence>
<accession>A0A1D2MNH6</accession>